<sequence length="82" mass="9413">MTHDAELFVLSYAQLAAALLLDPNNEKYLIAKTELEERLLHNYGISHLEIVARSLDSYTLAFHENGEQKWVSFATDEVEDFN</sequence>
<reference evidence="1 2" key="1">
    <citation type="submission" date="2016-11" db="EMBL/GenBank/DDBJ databases">
        <title>Comparative genomics of Acidibacillus ferroxidans species.</title>
        <authorList>
            <person name="Oliveira G."/>
            <person name="Nunes G."/>
            <person name="Oliveira R."/>
            <person name="Araujo F."/>
            <person name="Salim A."/>
            <person name="Scholte L."/>
            <person name="Morais D."/>
            <person name="Nancucheo I."/>
            <person name="Johnson D.B."/>
            <person name="Grail B."/>
            <person name="Bittencourt J."/>
            <person name="Valadares R."/>
        </authorList>
    </citation>
    <scope>NUCLEOTIDE SEQUENCE [LARGE SCALE GENOMIC DNA]</scope>
    <source>
        <strain evidence="1 2">Y002</strain>
    </source>
</reference>
<keyword evidence="2" id="KW-1185">Reference proteome</keyword>
<gene>
    <name evidence="1" type="ORF">BM613_00715</name>
</gene>
<dbReference type="Proteomes" id="UP000245380">
    <property type="component" value="Unassembled WGS sequence"/>
</dbReference>
<accession>A0A2U3DBL7</accession>
<protein>
    <submittedName>
        <fullName evidence="1">Uncharacterized protein</fullName>
    </submittedName>
</protein>
<evidence type="ECO:0000313" key="1">
    <source>
        <dbReference type="EMBL" id="PWI58655.1"/>
    </source>
</evidence>
<organism evidence="1 2">
    <name type="scientific">Sulfoacidibacillus thermotolerans</name>
    <name type="common">Acidibacillus sulfuroxidans</name>
    <dbReference type="NCBI Taxonomy" id="1765684"/>
    <lineage>
        <taxon>Bacteria</taxon>
        <taxon>Bacillati</taxon>
        <taxon>Bacillota</taxon>
        <taxon>Bacilli</taxon>
        <taxon>Bacillales</taxon>
        <taxon>Alicyclobacillaceae</taxon>
        <taxon>Sulfoacidibacillus</taxon>
    </lineage>
</organism>
<name>A0A2U3DBL7_SULT2</name>
<dbReference type="EMBL" id="MPDK01000002">
    <property type="protein sequence ID" value="PWI58655.1"/>
    <property type="molecule type" value="Genomic_DNA"/>
</dbReference>
<proteinExistence type="predicted"/>
<evidence type="ECO:0000313" key="2">
    <source>
        <dbReference type="Proteomes" id="UP000245380"/>
    </source>
</evidence>
<dbReference type="RefSeq" id="WP_109429248.1">
    <property type="nucleotide sequence ID" value="NZ_MPDK01000002.1"/>
</dbReference>
<comment type="caution">
    <text evidence="1">The sequence shown here is derived from an EMBL/GenBank/DDBJ whole genome shotgun (WGS) entry which is preliminary data.</text>
</comment>
<dbReference type="AlphaFoldDB" id="A0A2U3DBL7"/>